<keyword evidence="8" id="KW-1185">Reference proteome</keyword>
<dbReference type="GO" id="GO:0016887">
    <property type="term" value="F:ATP hydrolysis activity"/>
    <property type="evidence" value="ECO:0007669"/>
    <property type="project" value="InterPro"/>
</dbReference>
<evidence type="ECO:0000256" key="5">
    <source>
        <dbReference type="ARBA" id="ARBA00023136"/>
    </source>
</evidence>
<feature type="domain" description="ABC transporter" evidence="6">
    <location>
        <begin position="30"/>
        <end position="65"/>
    </location>
</feature>
<organism evidence="7">
    <name type="scientific">Oppiella nova</name>
    <dbReference type="NCBI Taxonomy" id="334625"/>
    <lineage>
        <taxon>Eukaryota</taxon>
        <taxon>Metazoa</taxon>
        <taxon>Ecdysozoa</taxon>
        <taxon>Arthropoda</taxon>
        <taxon>Chelicerata</taxon>
        <taxon>Arachnida</taxon>
        <taxon>Acari</taxon>
        <taxon>Acariformes</taxon>
        <taxon>Sarcoptiformes</taxon>
        <taxon>Oribatida</taxon>
        <taxon>Brachypylina</taxon>
        <taxon>Oppioidea</taxon>
        <taxon>Oppiidae</taxon>
        <taxon>Oppiella</taxon>
    </lineage>
</organism>
<evidence type="ECO:0000313" key="7">
    <source>
        <dbReference type="EMBL" id="CAD7665225.1"/>
    </source>
</evidence>
<evidence type="ECO:0000256" key="4">
    <source>
        <dbReference type="ARBA" id="ARBA00022989"/>
    </source>
</evidence>
<dbReference type="GO" id="GO:0042626">
    <property type="term" value="F:ATPase-coupled transmembrane transporter activity"/>
    <property type="evidence" value="ECO:0007669"/>
    <property type="project" value="TreeGrafter"/>
</dbReference>
<dbReference type="PANTHER" id="PTHR11384">
    <property type="entry name" value="ATP-BINDING CASSETTE, SUB-FAMILY D MEMBER"/>
    <property type="match status" value="1"/>
</dbReference>
<accession>A0A7R9MRS5</accession>
<dbReference type="EMBL" id="OC959232">
    <property type="protein sequence ID" value="CAD7665225.1"/>
    <property type="molecule type" value="Genomic_DNA"/>
</dbReference>
<dbReference type="SUPFAM" id="SSF52540">
    <property type="entry name" value="P-loop containing nucleoside triphosphate hydrolases"/>
    <property type="match status" value="1"/>
</dbReference>
<dbReference type="GO" id="GO:0042760">
    <property type="term" value="P:very long-chain fatty acid catabolic process"/>
    <property type="evidence" value="ECO:0007669"/>
    <property type="project" value="TreeGrafter"/>
</dbReference>
<dbReference type="GO" id="GO:0007031">
    <property type="term" value="P:peroxisome organization"/>
    <property type="evidence" value="ECO:0007669"/>
    <property type="project" value="TreeGrafter"/>
</dbReference>
<feature type="non-terminal residue" evidence="7">
    <location>
        <position position="66"/>
    </location>
</feature>
<keyword evidence="3" id="KW-0812">Transmembrane</keyword>
<feature type="non-terminal residue" evidence="7">
    <location>
        <position position="1"/>
    </location>
</feature>
<protein>
    <recommendedName>
        <fullName evidence="6">ABC transporter domain-containing protein</fullName>
    </recommendedName>
</protein>
<keyword evidence="5" id="KW-0472">Membrane</keyword>
<dbReference type="InterPro" id="IPR003439">
    <property type="entry name" value="ABC_transporter-like_ATP-bd"/>
</dbReference>
<evidence type="ECO:0000313" key="8">
    <source>
        <dbReference type="Proteomes" id="UP000728032"/>
    </source>
</evidence>
<dbReference type="AlphaFoldDB" id="A0A7R9MRS5"/>
<evidence type="ECO:0000256" key="3">
    <source>
        <dbReference type="ARBA" id="ARBA00022692"/>
    </source>
</evidence>
<dbReference type="PANTHER" id="PTHR11384:SF67">
    <property type="entry name" value="ATP-BINDING CASSETTE SUB-FAMILY D MEMBER 1"/>
    <property type="match status" value="1"/>
</dbReference>
<gene>
    <name evidence="7" type="ORF">ONB1V03_LOCUS21783</name>
</gene>
<dbReference type="GO" id="GO:0005324">
    <property type="term" value="F:long-chain fatty acid transmembrane transporter activity"/>
    <property type="evidence" value="ECO:0007669"/>
    <property type="project" value="TreeGrafter"/>
</dbReference>
<keyword evidence="2" id="KW-0813">Transport</keyword>
<sequence>GRMAQENRPYLGYWEVQIEYLVERESWDSVQDWHDVLSGGEKQRVALARLLYHKPLFAILDECTSA</sequence>
<comment type="similarity">
    <text evidence="1">Belongs to the ABC transporter superfamily. ABCD family. Peroxisomal fatty acyl CoA transporter (TC 3.A.1.203) subfamily.</text>
</comment>
<dbReference type="Gene3D" id="3.40.50.300">
    <property type="entry name" value="P-loop containing nucleotide triphosphate hydrolases"/>
    <property type="match status" value="1"/>
</dbReference>
<keyword evidence="4" id="KW-1133">Transmembrane helix</keyword>
<reference evidence="7" key="1">
    <citation type="submission" date="2020-11" db="EMBL/GenBank/DDBJ databases">
        <authorList>
            <person name="Tran Van P."/>
        </authorList>
    </citation>
    <scope>NUCLEOTIDE SEQUENCE</scope>
</reference>
<dbReference type="GO" id="GO:0005524">
    <property type="term" value="F:ATP binding"/>
    <property type="evidence" value="ECO:0007669"/>
    <property type="project" value="InterPro"/>
</dbReference>
<dbReference type="InterPro" id="IPR050835">
    <property type="entry name" value="ABC_transporter_sub-D"/>
</dbReference>
<dbReference type="Proteomes" id="UP000728032">
    <property type="component" value="Unassembled WGS sequence"/>
</dbReference>
<dbReference type="GO" id="GO:0015910">
    <property type="term" value="P:long-chain fatty acid import into peroxisome"/>
    <property type="evidence" value="ECO:0007669"/>
    <property type="project" value="TreeGrafter"/>
</dbReference>
<evidence type="ECO:0000256" key="2">
    <source>
        <dbReference type="ARBA" id="ARBA00022448"/>
    </source>
</evidence>
<proteinExistence type="inferred from homology"/>
<dbReference type="InterPro" id="IPR027417">
    <property type="entry name" value="P-loop_NTPase"/>
</dbReference>
<dbReference type="OrthoDB" id="422637at2759"/>
<name>A0A7R9MRS5_9ACAR</name>
<dbReference type="GO" id="GO:0005778">
    <property type="term" value="C:peroxisomal membrane"/>
    <property type="evidence" value="ECO:0007669"/>
    <property type="project" value="TreeGrafter"/>
</dbReference>
<evidence type="ECO:0000256" key="1">
    <source>
        <dbReference type="ARBA" id="ARBA00008575"/>
    </source>
</evidence>
<dbReference type="EMBL" id="CAJPVJ010044407">
    <property type="protein sequence ID" value="CAG2182362.1"/>
    <property type="molecule type" value="Genomic_DNA"/>
</dbReference>
<evidence type="ECO:0000259" key="6">
    <source>
        <dbReference type="Pfam" id="PF00005"/>
    </source>
</evidence>
<dbReference type="Pfam" id="PF00005">
    <property type="entry name" value="ABC_tran"/>
    <property type="match status" value="1"/>
</dbReference>
<dbReference type="GO" id="GO:0006635">
    <property type="term" value="P:fatty acid beta-oxidation"/>
    <property type="evidence" value="ECO:0007669"/>
    <property type="project" value="TreeGrafter"/>
</dbReference>